<dbReference type="AlphaFoldDB" id="A0A0X1L3D5"/>
<reference evidence="1" key="2">
    <citation type="submission" date="2008-07" db="EMBL/GenBank/DDBJ databases">
        <authorList>
            <consortium name="Broad Institute Genome Sequencing Platform"/>
            <person name="Colwell R."/>
            <person name="Grim C.J."/>
            <person name="Young S."/>
            <person name="Jaffe D."/>
            <person name="Gnerre S."/>
            <person name="Berlin A."/>
            <person name="Heiman D."/>
            <person name="Hepburn T."/>
            <person name="Shea T."/>
            <person name="Sykes S."/>
            <person name="Alvarado L."/>
            <person name="Kodira C."/>
            <person name="Heidelberg J."/>
            <person name="Lander E."/>
            <person name="Galagan J."/>
            <person name="Nusbaum C."/>
            <person name="Birren B."/>
        </authorList>
    </citation>
    <scope>NUCLEOTIDE SEQUENCE [LARGE SCALE GENOMIC DNA]</scope>
    <source>
        <strain evidence="1">MO10</strain>
    </source>
</reference>
<dbReference type="HOGENOM" id="CLU_1238632_0_0_6"/>
<evidence type="ECO:0000313" key="1">
    <source>
        <dbReference type="EMBL" id="EET25075.1"/>
    </source>
</evidence>
<accession>A0A0X1L3D5</accession>
<reference evidence="1" key="1">
    <citation type="submission" date="2005-09" db="EMBL/GenBank/DDBJ databases">
        <title>Annotation of Vibrio cholerae MO10.</title>
        <authorList>
            <person name="Colwell R."/>
            <person name="Grim C.J."/>
            <person name="Young S."/>
            <person name="Jaffe D."/>
            <person name="Gnerre S."/>
            <person name="Berlin A."/>
            <person name="Heiman D."/>
            <person name="Hepburn T."/>
            <person name="Shea T."/>
            <person name="Sykes S."/>
            <person name="Yandava C."/>
            <person name="Alvarado L."/>
            <person name="Kodira C."/>
            <person name="Borodovsky M."/>
            <person name="Heidelberg J."/>
            <person name="Lander E."/>
            <person name="Galagan J."/>
            <person name="Nusbaum C."/>
            <person name="Birren B."/>
        </authorList>
    </citation>
    <scope>NUCLEOTIDE SEQUENCE [LARGE SCALE GENOMIC DNA]</scope>
    <source>
        <strain evidence="1">MO10</strain>
    </source>
</reference>
<protein>
    <submittedName>
        <fullName evidence="1">Uncharacterized protein</fullName>
    </submittedName>
</protein>
<name>A0A0X1L3D5_VIBCO</name>
<dbReference type="RefSeq" id="WP_000838013.1">
    <property type="nucleotide sequence ID" value="NZ_CP060094.1"/>
</dbReference>
<proteinExistence type="predicted"/>
<dbReference type="EMBL" id="DS990138">
    <property type="protein sequence ID" value="EET25075.1"/>
    <property type="molecule type" value="Genomic_DNA"/>
</dbReference>
<sequence length="226" mass="26456">MKSKWIYLTVEKDPDEIINSLLKCHFSEDKSYGFEVISIDNDEIEASYFEQITILDIFTLPDGRKIENKQIKIINFDFRLIKFQSHRYIIEISSPPRSIKTFIDKLELTLDKETYISNVQININKFITHLEESREIKNVDISYLAASNIKIDANNMADIQIRSRKSILESLNKVFDEQSYNFKSIHASFFYFDEKFKMKVSSNGGIESSSPNHGLIVDFLKRQETQ</sequence>
<gene>
    <name evidence="1" type="ORF">VchoM_03102</name>
</gene>
<dbReference type="Proteomes" id="UP000004687">
    <property type="component" value="Unassembled WGS sequence"/>
</dbReference>
<organism evidence="1">
    <name type="scientific">Vibrio cholerae (strain MO10)</name>
    <dbReference type="NCBI Taxonomy" id="345072"/>
    <lineage>
        <taxon>Bacteria</taxon>
        <taxon>Pseudomonadati</taxon>
        <taxon>Pseudomonadota</taxon>
        <taxon>Gammaproteobacteria</taxon>
        <taxon>Vibrionales</taxon>
        <taxon>Vibrionaceae</taxon>
        <taxon>Vibrio</taxon>
    </lineage>
</organism>